<dbReference type="InterPro" id="IPR001279">
    <property type="entry name" value="Metallo-B-lactamas"/>
</dbReference>
<sequence length="344" mass="39093">MFPISLYIFGYISLTSILANSIAIPWVSFIVVPLTLLGTAIILYLPALSGELLQIAAYTLDALNFSLEWLAHIDWAIWQQHTPPLWSVLTAMIGVMILLLPRGFPARWLGIIWILPIFFTPPPYPNRGEVWFTLLDIGQGLAAVIRTENYVLLYDTGKASNGRAVILPFFRAKGIQQIDRLLISHDDSDHSGGAQSVLENFRVDEILTSAPEKFKENNARLCQAGQYWYWDDVHFQILHPPKNYQAKDNDRSCVLKITTNGGTILLSGDIKKRTEYHLIKHYLIDLKADILIVPHHGSKTSSTINFIRAVQPIIALFSAGYRNHFGHPKKEIVQRYRHNNIKVW</sequence>
<dbReference type="PANTHER" id="PTHR30619:SF1">
    <property type="entry name" value="RECOMBINATION PROTEIN 2"/>
    <property type="match status" value="1"/>
</dbReference>
<evidence type="ECO:0000259" key="7">
    <source>
        <dbReference type="SMART" id="SM00849"/>
    </source>
</evidence>
<keyword evidence="9" id="KW-1185">Reference proteome</keyword>
<dbReference type="NCBIfam" id="TIGR00361">
    <property type="entry name" value="ComEC_Rec2"/>
    <property type="match status" value="1"/>
</dbReference>
<dbReference type="Proteomes" id="UP001171945">
    <property type="component" value="Unassembled WGS sequence"/>
</dbReference>
<dbReference type="InterPro" id="IPR035681">
    <property type="entry name" value="ComA-like_MBL"/>
</dbReference>
<feature type="transmembrane region" description="Helical" evidence="6">
    <location>
        <begin position="84"/>
        <end position="101"/>
    </location>
</feature>
<dbReference type="EMBL" id="JAUCGM010000963">
    <property type="protein sequence ID" value="MDM8563918.1"/>
    <property type="molecule type" value="Genomic_DNA"/>
</dbReference>
<feature type="transmembrane region" description="Helical" evidence="6">
    <location>
        <begin position="23"/>
        <end position="45"/>
    </location>
</feature>
<evidence type="ECO:0000256" key="6">
    <source>
        <dbReference type="SAM" id="Phobius"/>
    </source>
</evidence>
<dbReference type="Pfam" id="PF00753">
    <property type="entry name" value="Lactamase_B"/>
    <property type="match status" value="1"/>
</dbReference>
<dbReference type="InterPro" id="IPR052159">
    <property type="entry name" value="Competence_DNA_uptake"/>
</dbReference>
<organism evidence="8 9">
    <name type="scientific">Candidatus Marithioploca araucensis</name>
    <dbReference type="NCBI Taxonomy" id="70273"/>
    <lineage>
        <taxon>Bacteria</taxon>
        <taxon>Pseudomonadati</taxon>
        <taxon>Pseudomonadota</taxon>
        <taxon>Gammaproteobacteria</taxon>
        <taxon>Thiotrichales</taxon>
        <taxon>Thiotrichaceae</taxon>
        <taxon>Candidatus Marithioploca</taxon>
    </lineage>
</organism>
<gene>
    <name evidence="8" type="ORF">QUF54_11245</name>
</gene>
<feature type="non-terminal residue" evidence="8">
    <location>
        <position position="344"/>
    </location>
</feature>
<dbReference type="InterPro" id="IPR004477">
    <property type="entry name" value="ComEC_N"/>
</dbReference>
<evidence type="ECO:0000313" key="8">
    <source>
        <dbReference type="EMBL" id="MDM8563918.1"/>
    </source>
</evidence>
<evidence type="ECO:0000256" key="3">
    <source>
        <dbReference type="ARBA" id="ARBA00022692"/>
    </source>
</evidence>
<feature type="domain" description="Metallo-beta-lactamase" evidence="7">
    <location>
        <begin position="139"/>
        <end position="321"/>
    </location>
</feature>
<dbReference type="Gene3D" id="3.60.15.10">
    <property type="entry name" value="Ribonuclease Z/Hydroxyacylglutathione hydrolase-like"/>
    <property type="match status" value="1"/>
</dbReference>
<proteinExistence type="predicted"/>
<reference evidence="8" key="1">
    <citation type="submission" date="2023-06" db="EMBL/GenBank/DDBJ databases">
        <title>Uncultivated large filamentous bacteria from sulfidic sediments reveal new species and different genomic features in energy metabolism and defense.</title>
        <authorList>
            <person name="Fonseca A."/>
        </authorList>
    </citation>
    <scope>NUCLEOTIDE SEQUENCE</scope>
    <source>
        <strain evidence="8">HSG4</strain>
    </source>
</reference>
<evidence type="ECO:0000313" key="9">
    <source>
        <dbReference type="Proteomes" id="UP001171945"/>
    </source>
</evidence>
<dbReference type="InterPro" id="IPR036866">
    <property type="entry name" value="RibonucZ/Hydroxyglut_hydro"/>
</dbReference>
<evidence type="ECO:0000256" key="1">
    <source>
        <dbReference type="ARBA" id="ARBA00004651"/>
    </source>
</evidence>
<comment type="subcellular location">
    <subcellularLocation>
        <location evidence="1">Cell membrane</location>
        <topology evidence="1">Multi-pass membrane protein</topology>
    </subcellularLocation>
</comment>
<comment type="caution">
    <text evidence="8">The sequence shown here is derived from an EMBL/GenBank/DDBJ whole genome shotgun (WGS) entry which is preliminary data.</text>
</comment>
<feature type="transmembrane region" description="Helical" evidence="6">
    <location>
        <begin position="108"/>
        <end position="124"/>
    </location>
</feature>
<dbReference type="SMART" id="SM00849">
    <property type="entry name" value="Lactamase_B"/>
    <property type="match status" value="1"/>
</dbReference>
<dbReference type="InterPro" id="IPR004797">
    <property type="entry name" value="Competence_ComEC/Rec2"/>
</dbReference>
<dbReference type="CDD" id="cd07731">
    <property type="entry name" value="ComA-like_MBL-fold"/>
    <property type="match status" value="1"/>
</dbReference>
<dbReference type="PANTHER" id="PTHR30619">
    <property type="entry name" value="DNA INTERNALIZATION/COMPETENCE PROTEIN COMEC/REC2"/>
    <property type="match status" value="1"/>
</dbReference>
<keyword evidence="2" id="KW-1003">Cell membrane</keyword>
<name>A0ABT7VWI2_9GAMM</name>
<accession>A0ABT7VWI2</accession>
<protein>
    <submittedName>
        <fullName evidence="8">DNA internalization-related competence protein ComEC/Rec2</fullName>
    </submittedName>
</protein>
<keyword evidence="5 6" id="KW-0472">Membrane</keyword>
<keyword evidence="3 6" id="KW-0812">Transmembrane</keyword>
<dbReference type="SUPFAM" id="SSF56281">
    <property type="entry name" value="Metallo-hydrolase/oxidoreductase"/>
    <property type="match status" value="1"/>
</dbReference>
<evidence type="ECO:0000256" key="5">
    <source>
        <dbReference type="ARBA" id="ARBA00023136"/>
    </source>
</evidence>
<evidence type="ECO:0000256" key="2">
    <source>
        <dbReference type="ARBA" id="ARBA00022475"/>
    </source>
</evidence>
<keyword evidence="4 6" id="KW-1133">Transmembrane helix</keyword>
<dbReference type="Pfam" id="PF03772">
    <property type="entry name" value="Competence"/>
    <property type="match status" value="1"/>
</dbReference>
<evidence type="ECO:0000256" key="4">
    <source>
        <dbReference type="ARBA" id="ARBA00022989"/>
    </source>
</evidence>